<comment type="caution">
    <text evidence="6">The sequence shown here is derived from an EMBL/GenBank/DDBJ whole genome shotgun (WGS) entry which is preliminary data.</text>
</comment>
<feature type="repeat" description="RCC1" evidence="3">
    <location>
        <begin position="94"/>
        <end position="151"/>
    </location>
</feature>
<feature type="region of interest" description="Disordered" evidence="4">
    <location>
        <begin position="36"/>
        <end position="87"/>
    </location>
</feature>
<feature type="repeat" description="RCC1" evidence="3">
    <location>
        <begin position="396"/>
        <end position="463"/>
    </location>
</feature>
<feature type="repeat" description="RCC1" evidence="3">
    <location>
        <begin position="464"/>
        <end position="517"/>
    </location>
</feature>
<reference evidence="6 7" key="1">
    <citation type="submission" date="2024-01" db="EMBL/GenBank/DDBJ databases">
        <title>Complete genome of Cladobotryum mycophilum ATHUM6906.</title>
        <authorList>
            <person name="Christinaki A.C."/>
            <person name="Myridakis A.I."/>
            <person name="Kouvelis V.N."/>
        </authorList>
    </citation>
    <scope>NUCLEOTIDE SEQUENCE [LARGE SCALE GENOMIC DNA]</scope>
    <source>
        <strain evidence="6 7">ATHUM6906</strain>
    </source>
</reference>
<dbReference type="Proteomes" id="UP001338125">
    <property type="component" value="Unassembled WGS sequence"/>
</dbReference>
<evidence type="ECO:0000256" key="1">
    <source>
        <dbReference type="ARBA" id="ARBA00022658"/>
    </source>
</evidence>
<protein>
    <submittedName>
        <fullName evidence="6">Guanine nucleotide exchange factor SRM1</fullName>
    </submittedName>
</protein>
<feature type="compositionally biased region" description="Acidic residues" evidence="4">
    <location>
        <begin position="178"/>
        <end position="188"/>
    </location>
</feature>
<evidence type="ECO:0000256" key="4">
    <source>
        <dbReference type="SAM" id="MobiDB-lite"/>
    </source>
</evidence>
<feature type="repeat" description="RCC1" evidence="3">
    <location>
        <begin position="227"/>
        <end position="284"/>
    </location>
</feature>
<feature type="repeat" description="RCC1" evidence="3">
    <location>
        <begin position="285"/>
        <end position="338"/>
    </location>
</feature>
<dbReference type="SUPFAM" id="SSF50985">
    <property type="entry name" value="RCC1/BLIP-II"/>
    <property type="match status" value="1"/>
</dbReference>
<dbReference type="Gene3D" id="2.130.10.30">
    <property type="entry name" value="Regulator of chromosome condensation 1/beta-lactamase-inhibitor protein II"/>
    <property type="match status" value="1"/>
</dbReference>
<dbReference type="InterPro" id="IPR051553">
    <property type="entry name" value="Ran_GTPase-activating"/>
</dbReference>
<evidence type="ECO:0000259" key="5">
    <source>
        <dbReference type="Pfam" id="PF25390"/>
    </source>
</evidence>
<proteinExistence type="predicted"/>
<feature type="region of interest" description="Disordered" evidence="4">
    <location>
        <begin position="169"/>
        <end position="204"/>
    </location>
</feature>
<organism evidence="6 7">
    <name type="scientific">Cladobotryum mycophilum</name>
    <dbReference type="NCBI Taxonomy" id="491253"/>
    <lineage>
        <taxon>Eukaryota</taxon>
        <taxon>Fungi</taxon>
        <taxon>Dikarya</taxon>
        <taxon>Ascomycota</taxon>
        <taxon>Pezizomycotina</taxon>
        <taxon>Sordariomycetes</taxon>
        <taxon>Hypocreomycetidae</taxon>
        <taxon>Hypocreales</taxon>
        <taxon>Hypocreaceae</taxon>
        <taxon>Cladobotryum</taxon>
    </lineage>
</organism>
<evidence type="ECO:0000256" key="2">
    <source>
        <dbReference type="ARBA" id="ARBA00022737"/>
    </source>
</evidence>
<dbReference type="InterPro" id="IPR000408">
    <property type="entry name" value="Reg_chr_condens"/>
</dbReference>
<evidence type="ECO:0000313" key="7">
    <source>
        <dbReference type="Proteomes" id="UP001338125"/>
    </source>
</evidence>
<feature type="domain" description="RCC1-like" evidence="5">
    <location>
        <begin position="95"/>
        <end position="513"/>
    </location>
</feature>
<dbReference type="PANTHER" id="PTHR45982">
    <property type="entry name" value="REGULATOR OF CHROMOSOME CONDENSATION"/>
    <property type="match status" value="1"/>
</dbReference>
<dbReference type="PANTHER" id="PTHR45982:SF1">
    <property type="entry name" value="REGULATOR OF CHROMOSOME CONDENSATION"/>
    <property type="match status" value="1"/>
</dbReference>
<keyword evidence="7" id="KW-1185">Reference proteome</keyword>
<feature type="repeat" description="RCC1" evidence="3">
    <location>
        <begin position="339"/>
        <end position="395"/>
    </location>
</feature>
<dbReference type="PROSITE" id="PS00625">
    <property type="entry name" value="RCC1_1"/>
    <property type="match status" value="1"/>
</dbReference>
<keyword evidence="2" id="KW-0677">Repeat</keyword>
<dbReference type="EMBL" id="JAVFKD010000001">
    <property type="protein sequence ID" value="KAK5997813.1"/>
    <property type="molecule type" value="Genomic_DNA"/>
</dbReference>
<evidence type="ECO:0000313" key="6">
    <source>
        <dbReference type="EMBL" id="KAK5997813.1"/>
    </source>
</evidence>
<name>A0ABR0T023_9HYPO</name>
<sequence>MALKRTKVTGGDGDTTQATKKVLTLPLSEVLVRTTRATASSAEKQKAVVSQPPSKNGREVTQRNSNGRNPKKAAPRQQPAHSKAPINKAPSDVLKVFVFGNGECGELGLGPKIQESSKPRLNPFLDPDDENAFHAVQIACGGMHTIVLTIDNQLVTWGVNDDGALGRDTTWDGGLRDIDDDDSDDDEGMNPHESIPSAIPSTSFPPGTTFVQVAAGDSCSFGLTDNGNVYGWGTFIHDEGIRRFRYDDKNNVIEKQLTPILIPGLENIIQITCGINHALALDTKGRVWAWGCGQHNQLGRRLFGRHQDGLTPRIVEVCRHGAKHIASGDDYSFAIDKNDTVYAWGTNNFGQAGDPKSAGTDAAILPYPMKIPGLCGKGIVVLNGGSHHAAAVTADGECLTWGRIDGGQLGIDFTSEQLKDDALIRRDERGSPRICLRPTTVPNMRKAIFVGVGARHTVIIDDEGVGYATGVGNVGQLGIGTDDDADVPTRLKGLAIRAVHLNWAGGGGQNTIVAGPANVASKRSR</sequence>
<dbReference type="Pfam" id="PF25390">
    <property type="entry name" value="WD40_RLD"/>
    <property type="match status" value="1"/>
</dbReference>
<feature type="region of interest" description="Disordered" evidence="4">
    <location>
        <begin position="1"/>
        <end position="22"/>
    </location>
</feature>
<dbReference type="PROSITE" id="PS00626">
    <property type="entry name" value="RCC1_2"/>
    <property type="match status" value="2"/>
</dbReference>
<keyword evidence="1" id="KW-0344">Guanine-nucleotide releasing factor</keyword>
<dbReference type="PROSITE" id="PS50012">
    <property type="entry name" value="RCC1_3"/>
    <property type="match status" value="7"/>
</dbReference>
<accession>A0ABR0T023</accession>
<dbReference type="InterPro" id="IPR058923">
    <property type="entry name" value="RCC1-like_dom"/>
</dbReference>
<gene>
    <name evidence="6" type="ORF">PT974_00175</name>
</gene>
<feature type="repeat" description="RCC1" evidence="3">
    <location>
        <begin position="152"/>
        <end position="226"/>
    </location>
</feature>
<dbReference type="PRINTS" id="PR00633">
    <property type="entry name" value="RCCNDNSATION"/>
</dbReference>
<evidence type="ECO:0000256" key="3">
    <source>
        <dbReference type="PROSITE-ProRule" id="PRU00235"/>
    </source>
</evidence>
<dbReference type="InterPro" id="IPR009091">
    <property type="entry name" value="RCC1/BLIP-II"/>
</dbReference>